<evidence type="ECO:0000313" key="7">
    <source>
        <dbReference type="Proteomes" id="UP000667802"/>
    </source>
</evidence>
<keyword evidence="3" id="KW-0812">Transmembrane</keyword>
<reference evidence="7" key="1">
    <citation type="journal article" date="2021" name="Science">
        <title>Hunting the eagle killer: A cyanobacterial neurotoxin causes vacuolar myelinopathy.</title>
        <authorList>
            <person name="Breinlinger S."/>
            <person name="Phillips T.J."/>
            <person name="Haram B.N."/>
            <person name="Mares J."/>
            <person name="Martinez Yerena J.A."/>
            <person name="Hrouzek P."/>
            <person name="Sobotka R."/>
            <person name="Henderson W.M."/>
            <person name="Schmieder P."/>
            <person name="Williams S.M."/>
            <person name="Lauderdale J.D."/>
            <person name="Wilde H.D."/>
            <person name="Gerrin W."/>
            <person name="Kust A."/>
            <person name="Washington J.W."/>
            <person name="Wagner C."/>
            <person name="Geier B."/>
            <person name="Liebeke M."/>
            <person name="Enke H."/>
            <person name="Niedermeyer T.H.J."/>
            <person name="Wilde S.B."/>
        </authorList>
    </citation>
    <scope>NUCLEOTIDE SEQUENCE [LARGE SCALE GENOMIC DNA]</scope>
    <source>
        <strain evidence="7">Thurmond2011</strain>
    </source>
</reference>
<dbReference type="Pfam" id="PF00656">
    <property type="entry name" value="Peptidase_C14"/>
    <property type="match status" value="1"/>
</dbReference>
<name>A0AAP5I9P6_9CYAN</name>
<feature type="region of interest" description="Disordered" evidence="2">
    <location>
        <begin position="363"/>
        <end position="388"/>
    </location>
</feature>
<protein>
    <submittedName>
        <fullName evidence="6">GUN4 domain-containing protein</fullName>
    </submittedName>
</protein>
<organism evidence="6 7">
    <name type="scientific">Aetokthonos hydrillicola Thurmond2011</name>
    <dbReference type="NCBI Taxonomy" id="2712845"/>
    <lineage>
        <taxon>Bacteria</taxon>
        <taxon>Bacillati</taxon>
        <taxon>Cyanobacteriota</taxon>
        <taxon>Cyanophyceae</taxon>
        <taxon>Nostocales</taxon>
        <taxon>Hapalosiphonaceae</taxon>
        <taxon>Aetokthonos</taxon>
    </lineage>
</organism>
<dbReference type="Pfam" id="PF05419">
    <property type="entry name" value="GUN4"/>
    <property type="match status" value="1"/>
</dbReference>
<evidence type="ECO:0000256" key="1">
    <source>
        <dbReference type="SAM" id="Coils"/>
    </source>
</evidence>
<dbReference type="PANTHER" id="PTHR34800:SF1">
    <property type="entry name" value="TETRAPYRROLE-BINDING PROTEIN, CHLOROPLASTIC"/>
    <property type="match status" value="1"/>
</dbReference>
<sequence length="555" mass="62684">MAKYGLLIGASEYQSNKLKPLPGVVQDIKSMQRILQDPNIGGFAEVKLLENTPSSTIQLEIEQLFTETCQKNDILLLYFSGHGFRDENGYLYFASYNTQINAHSLPYTSTAVPARFLQEQCMNRSKSKRQVLILDCCFSGAFAQGMSAREILPSIDKEIEQQLGGEGRAVLTSSTSAQVSFEDEGGGVYTRYLVEGIEKGVAADNDGMITVATLHEYAKRKVQSAQPAMKPEIFSVKEGYTICLAKAPVGDPELEYRKEVEECVKKGAFLVQDDRFSALGRRLLDRKQKQLNLAPPEKVTQIEQEVLQPIRDFQQSLREYEQDLALVLEEKSVLNKNDWELLKRIQQILKLRDEDVTPIHERLIPQQPPKPQPLQPNTPPSQIDDLSSEKGIDYTKLRDLLAAQKWKEADYETYMVMLQAVGRKENDWIRAEELLNFPCADLRTIDSLWVKYSNGRYGFSVQKKIYLQEGGKPDGKYYEEAWKKFGDRVGWRVKGNWISDDKVTFDTQSPEGHLPSLRGSTFVWVGLGWGGGFGAGFFWGGLVSSLASRLVKCSI</sequence>
<comment type="caution">
    <text evidence="6">The sequence shown here is derived from an EMBL/GenBank/DDBJ whole genome shotgun (WGS) entry which is preliminary data.</text>
</comment>
<keyword evidence="3" id="KW-1133">Transmembrane helix</keyword>
<dbReference type="Proteomes" id="UP000667802">
    <property type="component" value="Unassembled WGS sequence"/>
</dbReference>
<evidence type="ECO:0000313" key="6">
    <source>
        <dbReference type="EMBL" id="MDR9896142.1"/>
    </source>
</evidence>
<dbReference type="Gene3D" id="3.40.50.1460">
    <property type="match status" value="1"/>
</dbReference>
<dbReference type="PANTHER" id="PTHR34800">
    <property type="entry name" value="TETRAPYRROLE-BINDING PROTEIN, CHLOROPLASTIC"/>
    <property type="match status" value="1"/>
</dbReference>
<feature type="compositionally biased region" description="Pro residues" evidence="2">
    <location>
        <begin position="366"/>
        <end position="379"/>
    </location>
</feature>
<feature type="domain" description="GUN4-like" evidence="5">
    <location>
        <begin position="388"/>
        <end position="520"/>
    </location>
</feature>
<feature type="domain" description="Peptidase C14 caspase" evidence="4">
    <location>
        <begin position="4"/>
        <end position="233"/>
    </location>
</feature>
<feature type="coiled-coil region" evidence="1">
    <location>
        <begin position="310"/>
        <end position="337"/>
    </location>
</feature>
<dbReference type="InterPro" id="IPR011600">
    <property type="entry name" value="Pept_C14_caspase"/>
</dbReference>
<keyword evidence="7" id="KW-1185">Reference proteome</keyword>
<dbReference type="Gene3D" id="1.25.40.620">
    <property type="match status" value="1"/>
</dbReference>
<evidence type="ECO:0000259" key="4">
    <source>
        <dbReference type="Pfam" id="PF00656"/>
    </source>
</evidence>
<dbReference type="InterPro" id="IPR037215">
    <property type="entry name" value="GUN4-like_sf"/>
</dbReference>
<evidence type="ECO:0000256" key="3">
    <source>
        <dbReference type="SAM" id="Phobius"/>
    </source>
</evidence>
<dbReference type="GO" id="GO:0006508">
    <property type="term" value="P:proteolysis"/>
    <property type="evidence" value="ECO:0007669"/>
    <property type="project" value="InterPro"/>
</dbReference>
<accession>A0AAP5I9P6</accession>
<dbReference type="CDD" id="cd16383">
    <property type="entry name" value="GUN4"/>
    <property type="match status" value="1"/>
</dbReference>
<evidence type="ECO:0000259" key="5">
    <source>
        <dbReference type="Pfam" id="PF05419"/>
    </source>
</evidence>
<dbReference type="InterPro" id="IPR008629">
    <property type="entry name" value="GUN4-like"/>
</dbReference>
<gene>
    <name evidence="6" type="ORF">G7B40_016465</name>
</gene>
<dbReference type="InterPro" id="IPR029030">
    <property type="entry name" value="Caspase-like_dom_sf"/>
</dbReference>
<dbReference type="GO" id="GO:0004197">
    <property type="term" value="F:cysteine-type endopeptidase activity"/>
    <property type="evidence" value="ECO:0007669"/>
    <property type="project" value="InterPro"/>
</dbReference>
<dbReference type="EMBL" id="JAALHA020000007">
    <property type="protein sequence ID" value="MDR9896142.1"/>
    <property type="molecule type" value="Genomic_DNA"/>
</dbReference>
<dbReference type="SUPFAM" id="SSF52129">
    <property type="entry name" value="Caspase-like"/>
    <property type="match status" value="1"/>
</dbReference>
<dbReference type="SUPFAM" id="SSF140869">
    <property type="entry name" value="GUN4-like"/>
    <property type="match status" value="1"/>
</dbReference>
<dbReference type="NCBIfam" id="NF047832">
    <property type="entry name" value="caspase_w_EACC1"/>
    <property type="match status" value="1"/>
</dbReference>
<keyword evidence="1" id="KW-0175">Coiled coil</keyword>
<evidence type="ECO:0000256" key="2">
    <source>
        <dbReference type="SAM" id="MobiDB-lite"/>
    </source>
</evidence>
<proteinExistence type="predicted"/>
<dbReference type="Gene3D" id="1.10.10.1770">
    <property type="entry name" value="Gun4-like"/>
    <property type="match status" value="1"/>
</dbReference>
<dbReference type="GO" id="GO:0046906">
    <property type="term" value="F:tetrapyrrole binding"/>
    <property type="evidence" value="ECO:0007669"/>
    <property type="project" value="TreeGrafter"/>
</dbReference>
<keyword evidence="3" id="KW-0472">Membrane</keyword>
<dbReference type="AlphaFoldDB" id="A0AAP5I9P6"/>
<dbReference type="RefSeq" id="WP_310833927.1">
    <property type="nucleotide sequence ID" value="NZ_JAALHA020000007.1"/>
</dbReference>
<feature type="transmembrane region" description="Helical" evidence="3">
    <location>
        <begin position="522"/>
        <end position="542"/>
    </location>
</feature>